<comment type="caution">
    <text evidence="1">The sequence shown here is derived from an EMBL/GenBank/DDBJ whole genome shotgun (WGS) entry which is preliminary data.</text>
</comment>
<reference evidence="2" key="1">
    <citation type="journal article" date="2023" name="Proc. Natl. Acad. Sci. U.S.A.">
        <title>Genomic and structural basis for evolution of tropane alkaloid biosynthesis.</title>
        <authorList>
            <person name="Wanga Y.-J."/>
            <person name="Taina T."/>
            <person name="Yua J.-Y."/>
            <person name="Lia J."/>
            <person name="Xua B."/>
            <person name="Chenc J."/>
            <person name="D'Auriad J.C."/>
            <person name="Huanga J.-P."/>
            <person name="Huanga S.-X."/>
        </authorList>
    </citation>
    <scope>NUCLEOTIDE SEQUENCE [LARGE SCALE GENOMIC DNA]</scope>
    <source>
        <strain evidence="2">cv. KIB-2019</strain>
    </source>
</reference>
<protein>
    <submittedName>
        <fullName evidence="1">Uncharacterized protein</fullName>
    </submittedName>
</protein>
<evidence type="ECO:0000313" key="2">
    <source>
        <dbReference type="Proteomes" id="UP001152561"/>
    </source>
</evidence>
<dbReference type="EMBL" id="JAJAGQ010000005">
    <property type="protein sequence ID" value="KAJ8563491.1"/>
    <property type="molecule type" value="Genomic_DNA"/>
</dbReference>
<proteinExistence type="predicted"/>
<sequence>MDSKIHVVEGFITDVIKFWIHNPNLRELLEQLRKRDVRNGFTQVKWLGNDLVFPGMIFRVEFSLNNSSTVEFLILVVSCCFPNTDAARGKILKLTTEDQKGDGVAETLTSLLSLSAFLQSLSIRSCQEYEKVILAMSYRPGLVKSCCFILCNASKFAGLLLTRLLHSVSNKNVASFAFIFVATKELCQQGYSETDFMIELRVPQSSPYILEEFKTGLFDYFIVIDASKSECLVYELKKESDKEELGSRDKENFIKTIMLLLKNAHSKAYFLSSIPYSLLRVVSAIIRSCTSHLH</sequence>
<gene>
    <name evidence="1" type="ORF">K7X08_031943</name>
</gene>
<dbReference type="AlphaFoldDB" id="A0A9Q1MMM3"/>
<keyword evidence="2" id="KW-1185">Reference proteome</keyword>
<organism evidence="1 2">
    <name type="scientific">Anisodus acutangulus</name>
    <dbReference type="NCBI Taxonomy" id="402998"/>
    <lineage>
        <taxon>Eukaryota</taxon>
        <taxon>Viridiplantae</taxon>
        <taxon>Streptophyta</taxon>
        <taxon>Embryophyta</taxon>
        <taxon>Tracheophyta</taxon>
        <taxon>Spermatophyta</taxon>
        <taxon>Magnoliopsida</taxon>
        <taxon>eudicotyledons</taxon>
        <taxon>Gunneridae</taxon>
        <taxon>Pentapetalae</taxon>
        <taxon>asterids</taxon>
        <taxon>lamiids</taxon>
        <taxon>Solanales</taxon>
        <taxon>Solanaceae</taxon>
        <taxon>Solanoideae</taxon>
        <taxon>Hyoscyameae</taxon>
        <taxon>Anisodus</taxon>
    </lineage>
</organism>
<accession>A0A9Q1MMM3</accession>
<dbReference type="Proteomes" id="UP001152561">
    <property type="component" value="Unassembled WGS sequence"/>
</dbReference>
<name>A0A9Q1MMM3_9SOLA</name>
<evidence type="ECO:0000313" key="1">
    <source>
        <dbReference type="EMBL" id="KAJ8563491.1"/>
    </source>
</evidence>